<sequence>MIGAFEQLLLTLLVACMMLGMGAAMTPRDVRRELKRPKWLVLAVIGQFTFMPLIAFSLVQVFDIPPTVAIGLVILGCMPGGTTSNLFTYFSKANLSLSVIVTMLTTMAAIVISPLLIGLYGGVVAADVEVPYANIMVSLALLILPIFAGIWLRRRSANVGGAVELLGSVFGILVILLLMVTWVPRNWDLLVQTFQERPGIFAASILLPVLGMAVAYLWAKLWGASLPDRRTFALEIGIVNGPLAVAVIALSFSGETKAAADLIPALYSLFVVITASLVTVVFRRAHDRAEQKIPVLL</sequence>
<gene>
    <name evidence="6" type="ORF">ACFQGU_03855</name>
</gene>
<keyword evidence="3 5" id="KW-1133">Transmembrane helix</keyword>
<evidence type="ECO:0000313" key="7">
    <source>
        <dbReference type="Proteomes" id="UP001596138"/>
    </source>
</evidence>
<proteinExistence type="predicted"/>
<dbReference type="EMBL" id="JBHSTI010000008">
    <property type="protein sequence ID" value="MFC6236997.1"/>
    <property type="molecule type" value="Genomic_DNA"/>
</dbReference>
<keyword evidence="2 5" id="KW-0812">Transmembrane</keyword>
<feature type="transmembrane region" description="Helical" evidence="5">
    <location>
        <begin position="264"/>
        <end position="282"/>
    </location>
</feature>
<comment type="caution">
    <text evidence="6">The sequence shown here is derived from an EMBL/GenBank/DDBJ whole genome shotgun (WGS) entry which is preliminary data.</text>
</comment>
<name>A0ABW1SY94_9ACTN</name>
<feature type="transmembrane region" description="Helical" evidence="5">
    <location>
        <begin position="159"/>
        <end position="180"/>
    </location>
</feature>
<evidence type="ECO:0000256" key="2">
    <source>
        <dbReference type="ARBA" id="ARBA00022692"/>
    </source>
</evidence>
<accession>A0ABW1SY94</accession>
<feature type="transmembrane region" description="Helical" evidence="5">
    <location>
        <begin position="132"/>
        <end position="152"/>
    </location>
</feature>
<evidence type="ECO:0000313" key="6">
    <source>
        <dbReference type="EMBL" id="MFC6236997.1"/>
    </source>
</evidence>
<feature type="transmembrane region" description="Helical" evidence="5">
    <location>
        <begin position="6"/>
        <end position="27"/>
    </location>
</feature>
<evidence type="ECO:0000256" key="5">
    <source>
        <dbReference type="SAM" id="Phobius"/>
    </source>
</evidence>
<evidence type="ECO:0000256" key="4">
    <source>
        <dbReference type="ARBA" id="ARBA00023136"/>
    </source>
</evidence>
<feature type="transmembrane region" description="Helical" evidence="5">
    <location>
        <begin position="200"/>
        <end position="219"/>
    </location>
</feature>
<evidence type="ECO:0000256" key="3">
    <source>
        <dbReference type="ARBA" id="ARBA00022989"/>
    </source>
</evidence>
<reference evidence="7" key="1">
    <citation type="journal article" date="2019" name="Int. J. Syst. Evol. Microbiol.">
        <title>The Global Catalogue of Microorganisms (GCM) 10K type strain sequencing project: providing services to taxonomists for standard genome sequencing and annotation.</title>
        <authorList>
            <consortium name="The Broad Institute Genomics Platform"/>
            <consortium name="The Broad Institute Genome Sequencing Center for Infectious Disease"/>
            <person name="Wu L."/>
            <person name="Ma J."/>
        </authorList>
    </citation>
    <scope>NUCLEOTIDE SEQUENCE [LARGE SCALE GENOMIC DNA]</scope>
    <source>
        <strain evidence="7">CGMCC 4.7317</strain>
    </source>
</reference>
<dbReference type="PANTHER" id="PTHR10361:SF28">
    <property type="entry name" value="P3 PROTEIN-RELATED"/>
    <property type="match status" value="1"/>
</dbReference>
<feature type="transmembrane region" description="Helical" evidence="5">
    <location>
        <begin position="231"/>
        <end position="252"/>
    </location>
</feature>
<feature type="transmembrane region" description="Helical" evidence="5">
    <location>
        <begin position="39"/>
        <end position="62"/>
    </location>
</feature>
<dbReference type="Proteomes" id="UP001596138">
    <property type="component" value="Unassembled WGS sequence"/>
</dbReference>
<keyword evidence="4 5" id="KW-0472">Membrane</keyword>
<dbReference type="Gene3D" id="1.20.1530.20">
    <property type="match status" value="1"/>
</dbReference>
<dbReference type="InterPro" id="IPR038770">
    <property type="entry name" value="Na+/solute_symporter_sf"/>
</dbReference>
<feature type="transmembrane region" description="Helical" evidence="5">
    <location>
        <begin position="68"/>
        <end position="90"/>
    </location>
</feature>
<dbReference type="Pfam" id="PF01758">
    <property type="entry name" value="SBF"/>
    <property type="match status" value="1"/>
</dbReference>
<dbReference type="InterPro" id="IPR004710">
    <property type="entry name" value="Bilac:Na_transpt"/>
</dbReference>
<evidence type="ECO:0000256" key="1">
    <source>
        <dbReference type="ARBA" id="ARBA00004141"/>
    </source>
</evidence>
<dbReference type="RefSeq" id="WP_386764044.1">
    <property type="nucleotide sequence ID" value="NZ_JBHSTI010000008.1"/>
</dbReference>
<dbReference type="InterPro" id="IPR002657">
    <property type="entry name" value="BilAc:Na_symport/Acr3"/>
</dbReference>
<feature type="transmembrane region" description="Helical" evidence="5">
    <location>
        <begin position="97"/>
        <end position="120"/>
    </location>
</feature>
<protein>
    <submittedName>
        <fullName evidence="6">Bile acid:sodium symporter family protein</fullName>
    </submittedName>
</protein>
<comment type="subcellular location">
    <subcellularLocation>
        <location evidence="1">Membrane</location>
        <topology evidence="1">Multi-pass membrane protein</topology>
    </subcellularLocation>
</comment>
<organism evidence="6 7">
    <name type="scientific">Longivirga aurantiaca</name>
    <dbReference type="NCBI Taxonomy" id="1837743"/>
    <lineage>
        <taxon>Bacteria</taxon>
        <taxon>Bacillati</taxon>
        <taxon>Actinomycetota</taxon>
        <taxon>Actinomycetes</taxon>
        <taxon>Sporichthyales</taxon>
        <taxon>Sporichthyaceae</taxon>
        <taxon>Longivirga</taxon>
    </lineage>
</organism>
<dbReference type="PANTHER" id="PTHR10361">
    <property type="entry name" value="SODIUM-BILE ACID COTRANSPORTER"/>
    <property type="match status" value="1"/>
</dbReference>
<keyword evidence="7" id="KW-1185">Reference proteome</keyword>